<evidence type="ECO:0000313" key="2">
    <source>
        <dbReference type="Proteomes" id="UP001165289"/>
    </source>
</evidence>
<name>A0AAV7KGV4_9METZ</name>
<gene>
    <name evidence="1" type="ORF">LOD99_14245</name>
</gene>
<protein>
    <submittedName>
        <fullName evidence="1">RNA-directed DNA polymerase from mobile element jockey</fullName>
    </submittedName>
</protein>
<evidence type="ECO:0000313" key="1">
    <source>
        <dbReference type="EMBL" id="KAI6659905.1"/>
    </source>
</evidence>
<reference evidence="1 2" key="1">
    <citation type="journal article" date="2023" name="BMC Biol.">
        <title>The compact genome of the sponge Oopsacas minuta (Hexactinellida) is lacking key metazoan core genes.</title>
        <authorList>
            <person name="Santini S."/>
            <person name="Schenkelaars Q."/>
            <person name="Jourda C."/>
            <person name="Duchesne M."/>
            <person name="Belahbib H."/>
            <person name="Rocher C."/>
            <person name="Selva M."/>
            <person name="Riesgo A."/>
            <person name="Vervoort M."/>
            <person name="Leys S.P."/>
            <person name="Kodjabachian L."/>
            <person name="Le Bivic A."/>
            <person name="Borchiellini C."/>
            <person name="Claverie J.M."/>
            <person name="Renard E."/>
        </authorList>
    </citation>
    <scope>NUCLEOTIDE SEQUENCE [LARGE SCALE GENOMIC DNA]</scope>
    <source>
        <strain evidence="1">SPO-2</strain>
    </source>
</reference>
<dbReference type="EMBL" id="JAKMXF010000044">
    <property type="protein sequence ID" value="KAI6659905.1"/>
    <property type="molecule type" value="Genomic_DNA"/>
</dbReference>
<keyword evidence="1" id="KW-0695">RNA-directed DNA polymerase</keyword>
<comment type="caution">
    <text evidence="1">The sequence shown here is derived from an EMBL/GenBank/DDBJ whole genome shotgun (WGS) entry which is preliminary data.</text>
</comment>
<dbReference type="Proteomes" id="UP001165289">
    <property type="component" value="Unassembled WGS sequence"/>
</dbReference>
<dbReference type="GO" id="GO:0003964">
    <property type="term" value="F:RNA-directed DNA polymerase activity"/>
    <property type="evidence" value="ECO:0007669"/>
    <property type="project" value="UniProtKB-KW"/>
</dbReference>
<keyword evidence="1" id="KW-0548">Nucleotidyltransferase</keyword>
<sequence length="128" mass="14653">MTSKPILSALYTTRELATKFSICFVGKIPKLRDSIDGYPPHFQTVELLYYSVILLLKSSLMLPVELRMVLKSPSKSCDLDPIPTILLKQILESLLPVIMKIVNKFLQTRIFPDLYNISDPTHYQKTSH</sequence>
<keyword evidence="1" id="KW-0808">Transferase</keyword>
<organism evidence="1 2">
    <name type="scientific">Oopsacas minuta</name>
    <dbReference type="NCBI Taxonomy" id="111878"/>
    <lineage>
        <taxon>Eukaryota</taxon>
        <taxon>Metazoa</taxon>
        <taxon>Porifera</taxon>
        <taxon>Hexactinellida</taxon>
        <taxon>Hexasterophora</taxon>
        <taxon>Lyssacinosida</taxon>
        <taxon>Leucopsacidae</taxon>
        <taxon>Oopsacas</taxon>
    </lineage>
</organism>
<proteinExistence type="predicted"/>
<dbReference type="AlphaFoldDB" id="A0AAV7KGV4"/>
<keyword evidence="2" id="KW-1185">Reference proteome</keyword>
<accession>A0AAV7KGV4</accession>